<dbReference type="Pfam" id="PF08281">
    <property type="entry name" value="Sigma70_r4_2"/>
    <property type="match status" value="1"/>
</dbReference>
<evidence type="ECO:0000256" key="1">
    <source>
        <dbReference type="ARBA" id="ARBA00010641"/>
    </source>
</evidence>
<dbReference type="Gene3D" id="1.10.10.10">
    <property type="entry name" value="Winged helix-like DNA-binding domain superfamily/Winged helix DNA-binding domain"/>
    <property type="match status" value="1"/>
</dbReference>
<evidence type="ECO:0000256" key="2">
    <source>
        <dbReference type="ARBA" id="ARBA00023015"/>
    </source>
</evidence>
<accession>A0A4R6LUZ2</accession>
<keyword evidence="4" id="KW-0238">DNA-binding</keyword>
<dbReference type="SUPFAM" id="SSF46894">
    <property type="entry name" value="C-terminal effector domain of the bipartite response regulators"/>
    <property type="match status" value="1"/>
</dbReference>
<comment type="caution">
    <text evidence="7">The sequence shown here is derived from an EMBL/GenBank/DDBJ whole genome shotgun (WGS) entry which is preliminary data.</text>
</comment>
<dbReference type="Proteomes" id="UP000215896">
    <property type="component" value="Unassembled WGS sequence"/>
</dbReference>
<dbReference type="GO" id="GO:0003677">
    <property type="term" value="F:DNA binding"/>
    <property type="evidence" value="ECO:0007669"/>
    <property type="project" value="UniProtKB-KW"/>
</dbReference>
<dbReference type="Gene3D" id="3.40.50.2300">
    <property type="match status" value="1"/>
</dbReference>
<dbReference type="SUPFAM" id="SSF52172">
    <property type="entry name" value="CheY-like"/>
    <property type="match status" value="1"/>
</dbReference>
<dbReference type="PANTHER" id="PTHR43214">
    <property type="entry name" value="TWO-COMPONENT RESPONSE REGULATOR"/>
    <property type="match status" value="1"/>
</dbReference>
<dbReference type="RefSeq" id="WP_094357518.1">
    <property type="nucleotide sequence ID" value="NZ_NMVK01000012.1"/>
</dbReference>
<dbReference type="InterPro" id="IPR013249">
    <property type="entry name" value="RNA_pol_sigma70_r4_t2"/>
</dbReference>
<feature type="modified residue" description="4-aspartylphosphate" evidence="6">
    <location>
        <position position="54"/>
    </location>
</feature>
<organism evidence="7 8">
    <name type="scientific">Enemella evansiae</name>
    <dbReference type="NCBI Taxonomy" id="2016499"/>
    <lineage>
        <taxon>Bacteria</taxon>
        <taxon>Bacillati</taxon>
        <taxon>Actinomycetota</taxon>
        <taxon>Actinomycetes</taxon>
        <taxon>Propionibacteriales</taxon>
        <taxon>Propionibacteriaceae</taxon>
        <taxon>Enemella</taxon>
    </lineage>
</organism>
<dbReference type="GO" id="GO:0006352">
    <property type="term" value="P:DNA-templated transcription initiation"/>
    <property type="evidence" value="ECO:0007669"/>
    <property type="project" value="InterPro"/>
</dbReference>
<dbReference type="AlphaFoldDB" id="A0A255GPD8"/>
<protein>
    <submittedName>
        <fullName evidence="7">Two-component system response regulator</fullName>
    </submittedName>
</protein>
<dbReference type="InterPro" id="IPR016032">
    <property type="entry name" value="Sig_transdc_resp-reg_C-effctor"/>
</dbReference>
<name>A0A255GPD8_9ACTN</name>
<evidence type="ECO:0000256" key="6">
    <source>
        <dbReference type="PROSITE-ProRule" id="PRU00169"/>
    </source>
</evidence>
<evidence type="ECO:0000256" key="5">
    <source>
        <dbReference type="ARBA" id="ARBA00023163"/>
    </source>
</evidence>
<evidence type="ECO:0000256" key="4">
    <source>
        <dbReference type="ARBA" id="ARBA00023125"/>
    </source>
</evidence>
<dbReference type="InterPro" id="IPR039420">
    <property type="entry name" value="WalR-like"/>
</dbReference>
<dbReference type="EMBL" id="NMVO01000003">
    <property type="protein sequence ID" value="OYO16426.1"/>
    <property type="molecule type" value="Genomic_DNA"/>
</dbReference>
<reference evidence="7 8" key="1">
    <citation type="submission" date="2017-07" db="EMBL/GenBank/DDBJ databases">
        <title>Draft whole genome sequences of clinical Proprionibacteriaceae strains.</title>
        <authorList>
            <person name="Bernier A.-M."/>
            <person name="Bernard K."/>
            <person name="Domingo M.-C."/>
        </authorList>
    </citation>
    <scope>NUCLEOTIDE SEQUENCE [LARGE SCALE GENOMIC DNA]</scope>
    <source>
        <strain evidence="7 8">NML 030167</strain>
    </source>
</reference>
<gene>
    <name evidence="7" type="ORF">CGZ94_04395</name>
</gene>
<evidence type="ECO:0000313" key="7">
    <source>
        <dbReference type="EMBL" id="OYO16426.1"/>
    </source>
</evidence>
<dbReference type="GO" id="GO:0016987">
    <property type="term" value="F:sigma factor activity"/>
    <property type="evidence" value="ECO:0007669"/>
    <property type="project" value="UniProtKB-KW"/>
</dbReference>
<dbReference type="InterPro" id="IPR001789">
    <property type="entry name" value="Sig_transdc_resp-reg_receiver"/>
</dbReference>
<dbReference type="PRINTS" id="PR00038">
    <property type="entry name" value="HTHLUXR"/>
</dbReference>
<keyword evidence="6" id="KW-0597">Phosphoprotein</keyword>
<dbReference type="OrthoDB" id="3171335at2"/>
<comment type="similarity">
    <text evidence="1">Belongs to the sigma-70 factor family. ECF subfamily.</text>
</comment>
<keyword evidence="2" id="KW-0805">Transcription regulation</keyword>
<sequence>MQPRRIGLVDDHFATSMGIATLLEDTDDLRLVANAETVAELLAQGTDLDLVMLDLSLADNSLPEDNVAELAEHGIATLAYTSGENAYLIRSAARGGVRGIARKSHSPAELMQAIRSCLSEDDAGSLTTEWAAAVDADPVIDSVGLSERQREVLELFACGESAKRVARLTGLSVTTVNDYLLRIRAKYAQQGREALTKVDLYKRAVEDGVLPPPRLGNE</sequence>
<dbReference type="PANTHER" id="PTHR43214:SF38">
    <property type="entry name" value="NITRATE_NITRITE RESPONSE REGULATOR PROTEIN NARL"/>
    <property type="match status" value="1"/>
</dbReference>
<dbReference type="InterPro" id="IPR036388">
    <property type="entry name" value="WH-like_DNA-bd_sf"/>
</dbReference>
<dbReference type="InterPro" id="IPR000792">
    <property type="entry name" value="Tscrpt_reg_LuxR_C"/>
</dbReference>
<dbReference type="PROSITE" id="PS50110">
    <property type="entry name" value="RESPONSE_REGULATORY"/>
    <property type="match status" value="1"/>
</dbReference>
<accession>A0A255GPD8</accession>
<keyword evidence="5" id="KW-0804">Transcription</keyword>
<dbReference type="SMART" id="SM00421">
    <property type="entry name" value="HTH_LUXR"/>
    <property type="match status" value="1"/>
</dbReference>
<keyword evidence="3" id="KW-0731">Sigma factor</keyword>
<keyword evidence="8" id="KW-1185">Reference proteome</keyword>
<evidence type="ECO:0000313" key="8">
    <source>
        <dbReference type="Proteomes" id="UP000215896"/>
    </source>
</evidence>
<evidence type="ECO:0000256" key="3">
    <source>
        <dbReference type="ARBA" id="ARBA00023082"/>
    </source>
</evidence>
<dbReference type="PROSITE" id="PS00622">
    <property type="entry name" value="HTH_LUXR_1"/>
    <property type="match status" value="1"/>
</dbReference>
<dbReference type="GO" id="GO:0000160">
    <property type="term" value="P:phosphorelay signal transduction system"/>
    <property type="evidence" value="ECO:0007669"/>
    <property type="project" value="InterPro"/>
</dbReference>
<dbReference type="InterPro" id="IPR011006">
    <property type="entry name" value="CheY-like_superfamily"/>
</dbReference>
<proteinExistence type="inferred from homology"/>